<proteinExistence type="predicted"/>
<sequence>MQVRARPKHHHGFWWPRHARAWFLLARVLEISD</sequence>
<accession>A0A0A8Z0J7</accession>
<name>A0A0A8Z0J7_ARUDO</name>
<reference evidence="1" key="1">
    <citation type="submission" date="2014-09" db="EMBL/GenBank/DDBJ databases">
        <authorList>
            <person name="Magalhaes I.L.F."/>
            <person name="Oliveira U."/>
            <person name="Santos F.R."/>
            <person name="Vidigal T.H.D.A."/>
            <person name="Brescovit A.D."/>
            <person name="Santos A.J."/>
        </authorList>
    </citation>
    <scope>NUCLEOTIDE SEQUENCE</scope>
    <source>
        <tissue evidence="1">Shoot tissue taken approximately 20 cm above the soil surface</tissue>
    </source>
</reference>
<protein>
    <submittedName>
        <fullName evidence="1">Uncharacterized protein</fullName>
    </submittedName>
</protein>
<reference evidence="1" key="2">
    <citation type="journal article" date="2015" name="Data Brief">
        <title>Shoot transcriptome of the giant reed, Arundo donax.</title>
        <authorList>
            <person name="Barrero R.A."/>
            <person name="Guerrero F.D."/>
            <person name="Moolhuijzen P."/>
            <person name="Goolsby J.A."/>
            <person name="Tidwell J."/>
            <person name="Bellgard S.E."/>
            <person name="Bellgard M.I."/>
        </authorList>
    </citation>
    <scope>NUCLEOTIDE SEQUENCE</scope>
    <source>
        <tissue evidence="1">Shoot tissue taken approximately 20 cm above the soil surface</tissue>
    </source>
</reference>
<dbReference type="AlphaFoldDB" id="A0A0A8Z0J7"/>
<organism evidence="1">
    <name type="scientific">Arundo donax</name>
    <name type="common">Giant reed</name>
    <name type="synonym">Donax arundinaceus</name>
    <dbReference type="NCBI Taxonomy" id="35708"/>
    <lineage>
        <taxon>Eukaryota</taxon>
        <taxon>Viridiplantae</taxon>
        <taxon>Streptophyta</taxon>
        <taxon>Embryophyta</taxon>
        <taxon>Tracheophyta</taxon>
        <taxon>Spermatophyta</taxon>
        <taxon>Magnoliopsida</taxon>
        <taxon>Liliopsida</taxon>
        <taxon>Poales</taxon>
        <taxon>Poaceae</taxon>
        <taxon>PACMAD clade</taxon>
        <taxon>Arundinoideae</taxon>
        <taxon>Arundineae</taxon>
        <taxon>Arundo</taxon>
    </lineage>
</organism>
<dbReference type="EMBL" id="GBRH01264971">
    <property type="protein sequence ID" value="JAD32924.1"/>
    <property type="molecule type" value="Transcribed_RNA"/>
</dbReference>
<evidence type="ECO:0000313" key="1">
    <source>
        <dbReference type="EMBL" id="JAD32924.1"/>
    </source>
</evidence>